<comment type="similarity">
    <text evidence="5">Belongs to the YqgF HJR family.</text>
</comment>
<dbReference type="Proteomes" id="UP001180715">
    <property type="component" value="Unassembled WGS sequence"/>
</dbReference>
<dbReference type="SMART" id="SM00732">
    <property type="entry name" value="YqgFc"/>
    <property type="match status" value="1"/>
</dbReference>
<comment type="caution">
    <text evidence="7">The sequence shown here is derived from an EMBL/GenBank/DDBJ whole genome shotgun (WGS) entry which is preliminary data.</text>
</comment>
<name>A0ABU1YYW3_9MICC</name>
<evidence type="ECO:0000313" key="7">
    <source>
        <dbReference type="EMBL" id="MDR7293540.1"/>
    </source>
</evidence>
<dbReference type="GO" id="GO:0016787">
    <property type="term" value="F:hydrolase activity"/>
    <property type="evidence" value="ECO:0007669"/>
    <property type="project" value="UniProtKB-KW"/>
</dbReference>
<evidence type="ECO:0000256" key="1">
    <source>
        <dbReference type="ARBA" id="ARBA00022490"/>
    </source>
</evidence>
<evidence type="ECO:0000313" key="8">
    <source>
        <dbReference type="Proteomes" id="UP001180715"/>
    </source>
</evidence>
<dbReference type="PANTHER" id="PTHR33317:SF4">
    <property type="entry name" value="POLYNUCLEOTIDYL TRANSFERASE, RIBONUCLEASE H-LIKE SUPERFAMILY PROTEIN"/>
    <property type="match status" value="1"/>
</dbReference>
<evidence type="ECO:0000256" key="4">
    <source>
        <dbReference type="ARBA" id="ARBA00022801"/>
    </source>
</evidence>
<dbReference type="Pfam" id="PF03652">
    <property type="entry name" value="RuvX"/>
    <property type="match status" value="1"/>
</dbReference>
<dbReference type="PANTHER" id="PTHR33317">
    <property type="entry name" value="POLYNUCLEOTIDYL TRANSFERASE, RIBONUCLEASE H-LIKE SUPERFAMILY PROTEIN"/>
    <property type="match status" value="1"/>
</dbReference>
<keyword evidence="3 5" id="KW-0540">Nuclease</keyword>
<dbReference type="CDD" id="cd16964">
    <property type="entry name" value="YqgF"/>
    <property type="match status" value="1"/>
</dbReference>
<keyword evidence="4 5" id="KW-0378">Hydrolase</keyword>
<reference evidence="7" key="1">
    <citation type="submission" date="2023-07" db="EMBL/GenBank/DDBJ databases">
        <title>Sequencing the genomes of 1000 actinobacteria strains.</title>
        <authorList>
            <person name="Klenk H.-P."/>
        </authorList>
    </citation>
    <scope>NUCLEOTIDE SEQUENCE</scope>
    <source>
        <strain evidence="7">DSM 13068</strain>
    </source>
</reference>
<organism evidence="7 8">
    <name type="scientific">Pseudoglutamicibacter albus</name>
    <dbReference type="NCBI Taxonomy" id="98671"/>
    <lineage>
        <taxon>Bacteria</taxon>
        <taxon>Bacillati</taxon>
        <taxon>Actinomycetota</taxon>
        <taxon>Actinomycetes</taxon>
        <taxon>Micrococcales</taxon>
        <taxon>Micrococcaceae</taxon>
        <taxon>Pseudoglutamicibacter</taxon>
    </lineage>
</organism>
<proteinExistence type="inferred from homology"/>
<dbReference type="InterPro" id="IPR037027">
    <property type="entry name" value="YqgF/RNaseH-like_dom_sf"/>
</dbReference>
<dbReference type="NCBIfam" id="TIGR00250">
    <property type="entry name" value="RNAse_H_YqgF"/>
    <property type="match status" value="1"/>
</dbReference>
<comment type="function">
    <text evidence="5">Could be a nuclease involved in processing of the 5'-end of pre-16S rRNA.</text>
</comment>
<evidence type="ECO:0000256" key="3">
    <source>
        <dbReference type="ARBA" id="ARBA00022722"/>
    </source>
</evidence>
<evidence type="ECO:0000259" key="6">
    <source>
        <dbReference type="SMART" id="SM00732"/>
    </source>
</evidence>
<dbReference type="InterPro" id="IPR006641">
    <property type="entry name" value="YqgF/RNaseH-like_dom"/>
</dbReference>
<dbReference type="InterPro" id="IPR005227">
    <property type="entry name" value="YqgF"/>
</dbReference>
<dbReference type="HAMAP" id="MF_00651">
    <property type="entry name" value="Nuclease_YqgF"/>
    <property type="match status" value="1"/>
</dbReference>
<dbReference type="SUPFAM" id="SSF53098">
    <property type="entry name" value="Ribonuclease H-like"/>
    <property type="match status" value="1"/>
</dbReference>
<dbReference type="Gene3D" id="3.30.420.140">
    <property type="entry name" value="YqgF/RNase H-like domain"/>
    <property type="match status" value="1"/>
</dbReference>
<protein>
    <recommendedName>
        <fullName evidence="5">Putative pre-16S rRNA nuclease</fullName>
        <ecNumber evidence="5">3.1.-.-</ecNumber>
    </recommendedName>
</protein>
<sequence>MADSLAPEADSEGGGHVFVERGPRIGVDVGKARVGVAKSDPDRVMANPVATLPRDKKQRTDLRFIADLAREYEAVCVYVGLPVNLGGEHTPSTKDAVRFARGLERMLDGIRVRLVDERLSTVSAQRQLHQAGRSVKSSRSVIDQAAAVEILENALDAEKRLDSWAGKTIAEAITG</sequence>
<evidence type="ECO:0000256" key="5">
    <source>
        <dbReference type="HAMAP-Rule" id="MF_00651"/>
    </source>
</evidence>
<dbReference type="EMBL" id="JAVDXX010000001">
    <property type="protein sequence ID" value="MDR7293540.1"/>
    <property type="molecule type" value="Genomic_DNA"/>
</dbReference>
<comment type="subcellular location">
    <subcellularLocation>
        <location evidence="5">Cytoplasm</location>
    </subcellularLocation>
</comment>
<gene>
    <name evidence="7" type="ORF">J2S67_000808</name>
</gene>
<feature type="domain" description="YqgF/RNase H-like" evidence="6">
    <location>
        <begin position="22"/>
        <end position="124"/>
    </location>
</feature>
<keyword evidence="8" id="KW-1185">Reference proteome</keyword>
<accession>A0ABU1YYW3</accession>
<evidence type="ECO:0000256" key="2">
    <source>
        <dbReference type="ARBA" id="ARBA00022517"/>
    </source>
</evidence>
<dbReference type="InterPro" id="IPR012337">
    <property type="entry name" value="RNaseH-like_sf"/>
</dbReference>
<keyword evidence="1 5" id="KW-0963">Cytoplasm</keyword>
<dbReference type="EC" id="3.1.-.-" evidence="5"/>
<dbReference type="RefSeq" id="WP_232219252.1">
    <property type="nucleotide sequence ID" value="NZ_JAKRCW010000003.1"/>
</dbReference>
<keyword evidence="2 5" id="KW-0690">Ribosome biogenesis</keyword>